<name>A0A0K2VDE2_LEPSM</name>
<feature type="chain" id="PRO_5005489345" evidence="1">
    <location>
        <begin position="20"/>
        <end position="47"/>
    </location>
</feature>
<feature type="non-terminal residue" evidence="2">
    <location>
        <position position="47"/>
    </location>
</feature>
<feature type="signal peptide" evidence="1">
    <location>
        <begin position="1"/>
        <end position="19"/>
    </location>
</feature>
<proteinExistence type="predicted"/>
<dbReference type="EMBL" id="HACA01031133">
    <property type="protein sequence ID" value="CDW48494.1"/>
    <property type="molecule type" value="Transcribed_RNA"/>
</dbReference>
<evidence type="ECO:0000313" key="2">
    <source>
        <dbReference type="EMBL" id="CDW48494.1"/>
    </source>
</evidence>
<protein>
    <submittedName>
        <fullName evidence="2">Uncharacterized protein</fullName>
    </submittedName>
</protein>
<evidence type="ECO:0000256" key="1">
    <source>
        <dbReference type="SAM" id="SignalP"/>
    </source>
</evidence>
<keyword evidence="1" id="KW-0732">Signal</keyword>
<sequence>MQMANFLFILVMCLEPNFPSYHKNKNNSRRTTIEIKKKKKVTRCLKT</sequence>
<accession>A0A0K2VDE2</accession>
<organism evidence="2">
    <name type="scientific">Lepeophtheirus salmonis</name>
    <name type="common">Salmon louse</name>
    <name type="synonym">Caligus salmonis</name>
    <dbReference type="NCBI Taxonomy" id="72036"/>
    <lineage>
        <taxon>Eukaryota</taxon>
        <taxon>Metazoa</taxon>
        <taxon>Ecdysozoa</taxon>
        <taxon>Arthropoda</taxon>
        <taxon>Crustacea</taxon>
        <taxon>Multicrustacea</taxon>
        <taxon>Hexanauplia</taxon>
        <taxon>Copepoda</taxon>
        <taxon>Siphonostomatoida</taxon>
        <taxon>Caligidae</taxon>
        <taxon>Lepeophtheirus</taxon>
    </lineage>
</organism>
<dbReference type="AlphaFoldDB" id="A0A0K2VDE2"/>
<reference evidence="2" key="1">
    <citation type="submission" date="2014-05" db="EMBL/GenBank/DDBJ databases">
        <authorList>
            <person name="Chronopoulou M."/>
        </authorList>
    </citation>
    <scope>NUCLEOTIDE SEQUENCE</scope>
    <source>
        <tissue evidence="2">Whole organism</tissue>
    </source>
</reference>